<protein>
    <submittedName>
        <fullName evidence="2">Uncharacterized protein</fullName>
    </submittedName>
</protein>
<name>A0AAW0U429_SCYPA</name>
<keyword evidence="1" id="KW-1133">Transmembrane helix</keyword>
<reference evidence="2 3" key="1">
    <citation type="submission" date="2023-03" db="EMBL/GenBank/DDBJ databases">
        <title>High-quality genome of Scylla paramamosain provides insights in environmental adaptation.</title>
        <authorList>
            <person name="Zhang L."/>
        </authorList>
    </citation>
    <scope>NUCLEOTIDE SEQUENCE [LARGE SCALE GENOMIC DNA]</scope>
    <source>
        <strain evidence="2">LZ_2023a</strain>
        <tissue evidence="2">Muscle</tissue>
    </source>
</reference>
<evidence type="ECO:0000256" key="1">
    <source>
        <dbReference type="SAM" id="Phobius"/>
    </source>
</evidence>
<accession>A0AAW0U429</accession>
<proteinExistence type="predicted"/>
<dbReference type="Proteomes" id="UP001487740">
    <property type="component" value="Unassembled WGS sequence"/>
</dbReference>
<feature type="transmembrane region" description="Helical" evidence="1">
    <location>
        <begin position="98"/>
        <end position="116"/>
    </location>
</feature>
<organism evidence="2 3">
    <name type="scientific">Scylla paramamosain</name>
    <name type="common">Mud crab</name>
    <dbReference type="NCBI Taxonomy" id="85552"/>
    <lineage>
        <taxon>Eukaryota</taxon>
        <taxon>Metazoa</taxon>
        <taxon>Ecdysozoa</taxon>
        <taxon>Arthropoda</taxon>
        <taxon>Crustacea</taxon>
        <taxon>Multicrustacea</taxon>
        <taxon>Malacostraca</taxon>
        <taxon>Eumalacostraca</taxon>
        <taxon>Eucarida</taxon>
        <taxon>Decapoda</taxon>
        <taxon>Pleocyemata</taxon>
        <taxon>Brachyura</taxon>
        <taxon>Eubrachyura</taxon>
        <taxon>Portunoidea</taxon>
        <taxon>Portunidae</taxon>
        <taxon>Portuninae</taxon>
        <taxon>Scylla</taxon>
    </lineage>
</organism>
<sequence length="172" mass="17921">MKTCSCACRKGLKGIGLSGRLGQGTANSLPILSFLEPWTSAITQVLSLLPDLVGVAVQVLSSVGYLVGTGLGLAGTLSLGNRAVEGVGESLQTASLTLPRALSVMVVVGMSVVMLLPGVYDWILSFIASVGLAMAGHVTAAVRSVIDENSPWTTLVDNTFVFILKLQRNFQT</sequence>
<keyword evidence="3" id="KW-1185">Reference proteome</keyword>
<gene>
    <name evidence="2" type="ORF">O3P69_013282</name>
</gene>
<keyword evidence="1" id="KW-0812">Transmembrane</keyword>
<dbReference type="EMBL" id="JARAKH010000021">
    <property type="protein sequence ID" value="KAK8393137.1"/>
    <property type="molecule type" value="Genomic_DNA"/>
</dbReference>
<keyword evidence="1" id="KW-0472">Membrane</keyword>
<evidence type="ECO:0000313" key="3">
    <source>
        <dbReference type="Proteomes" id="UP001487740"/>
    </source>
</evidence>
<comment type="caution">
    <text evidence="2">The sequence shown here is derived from an EMBL/GenBank/DDBJ whole genome shotgun (WGS) entry which is preliminary data.</text>
</comment>
<evidence type="ECO:0000313" key="2">
    <source>
        <dbReference type="EMBL" id="KAK8393137.1"/>
    </source>
</evidence>
<dbReference type="AlphaFoldDB" id="A0AAW0U429"/>